<proteinExistence type="predicted"/>
<dbReference type="Proteomes" id="UP001281147">
    <property type="component" value="Unassembled WGS sequence"/>
</dbReference>
<gene>
    <name evidence="1" type="ORF">LTR37_010354</name>
</gene>
<reference evidence="1" key="1">
    <citation type="submission" date="2023-07" db="EMBL/GenBank/DDBJ databases">
        <title>Black Yeasts Isolated from many extreme environments.</title>
        <authorList>
            <person name="Coleine C."/>
            <person name="Stajich J.E."/>
            <person name="Selbmann L."/>
        </authorList>
    </citation>
    <scope>NUCLEOTIDE SEQUENCE</scope>
    <source>
        <strain evidence="1">CCFEE 5714</strain>
    </source>
</reference>
<evidence type="ECO:0000313" key="1">
    <source>
        <dbReference type="EMBL" id="KAK3710288.1"/>
    </source>
</evidence>
<accession>A0ACC3N538</accession>
<protein>
    <submittedName>
        <fullName evidence="1">Uncharacterized protein</fullName>
    </submittedName>
</protein>
<dbReference type="EMBL" id="JAUTXU010000085">
    <property type="protein sequence ID" value="KAK3710288.1"/>
    <property type="molecule type" value="Genomic_DNA"/>
</dbReference>
<keyword evidence="2" id="KW-1185">Reference proteome</keyword>
<sequence>MDHVHLPTIYATGEFADCTFVSASGVEFPAHRLVLAQFPRLKELVAGERHVRLPESTEVVERLLRWMYNGESAPPPDDVQPTRRAVGRELMDVMGLVDAAKKYEIPKLADAAYSKVGNVIGHVTNAEAGLRILRDLTNDRSTEGALQRTVIDQTLSLIKEAPIPRIVVNEQKLENGDDEEASATAGTEQEYPDVIRVPKKSGRPKKPTEKVKVKEYVSSILPHYTVSLMCQGHLQKFARDGPQAQSRSRYRDIE</sequence>
<comment type="caution">
    <text evidence="1">The sequence shown here is derived from an EMBL/GenBank/DDBJ whole genome shotgun (WGS) entry which is preliminary data.</text>
</comment>
<name>A0ACC3N538_9PEZI</name>
<evidence type="ECO:0000313" key="2">
    <source>
        <dbReference type="Proteomes" id="UP001281147"/>
    </source>
</evidence>
<organism evidence="1 2">
    <name type="scientific">Vermiconidia calcicola</name>
    <dbReference type="NCBI Taxonomy" id="1690605"/>
    <lineage>
        <taxon>Eukaryota</taxon>
        <taxon>Fungi</taxon>
        <taxon>Dikarya</taxon>
        <taxon>Ascomycota</taxon>
        <taxon>Pezizomycotina</taxon>
        <taxon>Dothideomycetes</taxon>
        <taxon>Dothideomycetidae</taxon>
        <taxon>Mycosphaerellales</taxon>
        <taxon>Extremaceae</taxon>
        <taxon>Vermiconidia</taxon>
    </lineage>
</organism>